<evidence type="ECO:0000313" key="6">
    <source>
        <dbReference type="EMBL" id="OYD25743.1"/>
    </source>
</evidence>
<dbReference type="Proteomes" id="UP000243640">
    <property type="component" value="Unassembled WGS sequence"/>
</dbReference>
<proteinExistence type="inferred from homology"/>
<dbReference type="EMBL" id="NQJF01000002">
    <property type="protein sequence ID" value="OYD25743.1"/>
    <property type="molecule type" value="Genomic_DNA"/>
</dbReference>
<protein>
    <submittedName>
        <fullName evidence="7">DNA-binding transcriptional LysR family regulator</fullName>
    </submittedName>
    <submittedName>
        <fullName evidence="6">LysR family transcriptional regulator</fullName>
    </submittedName>
</protein>
<evidence type="ECO:0000313" key="8">
    <source>
        <dbReference type="Proteomes" id="UP000243640"/>
    </source>
</evidence>
<dbReference type="AlphaFoldDB" id="A0A235CME0"/>
<name>A0A235CME0_9GAMM</name>
<dbReference type="GO" id="GO:0003677">
    <property type="term" value="F:DNA binding"/>
    <property type="evidence" value="ECO:0007669"/>
    <property type="project" value="UniProtKB-KW"/>
</dbReference>
<reference evidence="6 8" key="1">
    <citation type="submission" date="2017-08" db="EMBL/GenBank/DDBJ databases">
        <title>Draft Genome Sequence of the Marine Bacterium Oceanimonas baumannii ATCC 700832.</title>
        <authorList>
            <person name="Mcclelland W.D."/>
            <person name="Brennan M.A."/>
            <person name="Trachtenberg A.M."/>
            <person name="Maclea K.S."/>
        </authorList>
    </citation>
    <scope>NUCLEOTIDE SEQUENCE [LARGE SCALE GENOMIC DNA]</scope>
    <source>
        <strain evidence="6 8">ATCC 700832</strain>
    </source>
</reference>
<dbReference type="Gene3D" id="1.10.10.10">
    <property type="entry name" value="Winged helix-like DNA-binding domain superfamily/Winged helix DNA-binding domain"/>
    <property type="match status" value="1"/>
</dbReference>
<evidence type="ECO:0000259" key="5">
    <source>
        <dbReference type="PROSITE" id="PS50931"/>
    </source>
</evidence>
<dbReference type="InterPro" id="IPR005119">
    <property type="entry name" value="LysR_subst-bd"/>
</dbReference>
<evidence type="ECO:0000256" key="4">
    <source>
        <dbReference type="ARBA" id="ARBA00023163"/>
    </source>
</evidence>
<evidence type="ECO:0000256" key="1">
    <source>
        <dbReference type="ARBA" id="ARBA00009437"/>
    </source>
</evidence>
<dbReference type="Proteomes" id="UP000295058">
    <property type="component" value="Unassembled WGS sequence"/>
</dbReference>
<keyword evidence="2" id="KW-0805">Transcription regulation</keyword>
<comment type="caution">
    <text evidence="6">The sequence shown here is derived from an EMBL/GenBank/DDBJ whole genome shotgun (WGS) entry which is preliminary data.</text>
</comment>
<dbReference type="InterPro" id="IPR050176">
    <property type="entry name" value="LTTR"/>
</dbReference>
<dbReference type="InterPro" id="IPR036388">
    <property type="entry name" value="WH-like_DNA-bd_sf"/>
</dbReference>
<dbReference type="InterPro" id="IPR036390">
    <property type="entry name" value="WH_DNA-bd_sf"/>
</dbReference>
<evidence type="ECO:0000256" key="3">
    <source>
        <dbReference type="ARBA" id="ARBA00023125"/>
    </source>
</evidence>
<dbReference type="SUPFAM" id="SSF53850">
    <property type="entry name" value="Periplasmic binding protein-like II"/>
    <property type="match status" value="1"/>
</dbReference>
<dbReference type="Pfam" id="PF03466">
    <property type="entry name" value="LysR_substrate"/>
    <property type="match status" value="1"/>
</dbReference>
<accession>A0A235CME0</accession>
<sequence length="295" mass="32684">MRDLPIPLLRTFVVVAETLNLTVAAGRLHRAPSTISMQLSRLEGLVSTDLLERGQYGVRLTPAGDLLRSHAQLLLNQHDRILGSFLNAEIGGKVRFGTHDQYATRSLPPLLETFVLNYPEVRLEVQCDHRPQQLVSLLQQGKLDLALVEMPLLSTGGTHLGRDELVWVRSPLHSTHMREPLPLAVFVDGCYHRDMALQVLEQWQKPCRIAFTSQSRAGVLAAVRAGIGVGVIPRSTLEEGLVVEDSLPPLPKTDTTLFVAEQVTEASFRLAQIIRESPQFSCAGQDMARSRLPIE</sequence>
<reference evidence="7 9" key="2">
    <citation type="submission" date="2019-03" db="EMBL/GenBank/DDBJ databases">
        <title>Genomic Encyclopedia of Archaeal and Bacterial Type Strains, Phase II (KMG-II): from individual species to whole genera.</title>
        <authorList>
            <person name="Goeker M."/>
        </authorList>
    </citation>
    <scope>NUCLEOTIDE SEQUENCE [LARGE SCALE GENOMIC DNA]</scope>
    <source>
        <strain evidence="7 9">DSM 15594</strain>
    </source>
</reference>
<dbReference type="Pfam" id="PF00126">
    <property type="entry name" value="HTH_1"/>
    <property type="match status" value="1"/>
</dbReference>
<keyword evidence="3 7" id="KW-0238">DNA-binding</keyword>
<dbReference type="PROSITE" id="PS50931">
    <property type="entry name" value="HTH_LYSR"/>
    <property type="match status" value="1"/>
</dbReference>
<evidence type="ECO:0000313" key="9">
    <source>
        <dbReference type="Proteomes" id="UP000295058"/>
    </source>
</evidence>
<dbReference type="PANTHER" id="PTHR30579:SF7">
    <property type="entry name" value="HTH-TYPE TRANSCRIPTIONAL REGULATOR LRHA-RELATED"/>
    <property type="match status" value="1"/>
</dbReference>
<dbReference type="OrthoDB" id="5723059at2"/>
<organism evidence="6 8">
    <name type="scientific">Oceanimonas baumannii</name>
    <dbReference type="NCBI Taxonomy" id="129578"/>
    <lineage>
        <taxon>Bacteria</taxon>
        <taxon>Pseudomonadati</taxon>
        <taxon>Pseudomonadota</taxon>
        <taxon>Gammaproteobacteria</taxon>
        <taxon>Aeromonadales</taxon>
        <taxon>Aeromonadaceae</taxon>
        <taxon>Oceanimonas</taxon>
    </lineage>
</organism>
<keyword evidence="9" id="KW-1185">Reference proteome</keyword>
<keyword evidence="4" id="KW-0804">Transcription</keyword>
<dbReference type="SUPFAM" id="SSF46785">
    <property type="entry name" value="Winged helix' DNA-binding domain"/>
    <property type="match status" value="1"/>
</dbReference>
<dbReference type="InterPro" id="IPR000847">
    <property type="entry name" value="LysR_HTH_N"/>
</dbReference>
<gene>
    <name evidence="6" type="ORF">B6S09_02570</name>
    <name evidence="7" type="ORF">LY04_01247</name>
</gene>
<evidence type="ECO:0000313" key="7">
    <source>
        <dbReference type="EMBL" id="TDW60251.1"/>
    </source>
</evidence>
<dbReference type="GO" id="GO:0003700">
    <property type="term" value="F:DNA-binding transcription factor activity"/>
    <property type="evidence" value="ECO:0007669"/>
    <property type="project" value="InterPro"/>
</dbReference>
<evidence type="ECO:0000256" key="2">
    <source>
        <dbReference type="ARBA" id="ARBA00023015"/>
    </source>
</evidence>
<feature type="domain" description="HTH lysR-type" evidence="5">
    <location>
        <begin position="4"/>
        <end position="61"/>
    </location>
</feature>
<dbReference type="EMBL" id="SODO01000003">
    <property type="protein sequence ID" value="TDW60251.1"/>
    <property type="molecule type" value="Genomic_DNA"/>
</dbReference>
<comment type="similarity">
    <text evidence="1">Belongs to the LysR transcriptional regulatory family.</text>
</comment>
<dbReference type="RefSeq" id="WP_094276933.1">
    <property type="nucleotide sequence ID" value="NZ_JBLWZI010000001.1"/>
</dbReference>
<dbReference type="Gene3D" id="3.40.190.10">
    <property type="entry name" value="Periplasmic binding protein-like II"/>
    <property type="match status" value="2"/>
</dbReference>
<dbReference type="PANTHER" id="PTHR30579">
    <property type="entry name" value="TRANSCRIPTIONAL REGULATOR"/>
    <property type="match status" value="1"/>
</dbReference>